<keyword evidence="2" id="KW-0119">Carbohydrate metabolism</keyword>
<dbReference type="InterPro" id="IPR003961">
    <property type="entry name" value="FN3_dom"/>
</dbReference>
<evidence type="ECO:0000256" key="3">
    <source>
        <dbReference type="SAM" id="MobiDB-lite"/>
    </source>
</evidence>
<keyword evidence="4" id="KW-0812">Transmembrane</keyword>
<accession>A0A9W6KR29</accession>
<reference evidence="7" key="2">
    <citation type="submission" date="2023-01" db="EMBL/GenBank/DDBJ databases">
        <authorList>
            <person name="Sun Q."/>
            <person name="Evtushenko L."/>
        </authorList>
    </citation>
    <scope>NUCLEOTIDE SEQUENCE</scope>
    <source>
        <strain evidence="7">VKM Ac-1321</strain>
    </source>
</reference>
<feature type="compositionally biased region" description="Low complexity" evidence="3">
    <location>
        <begin position="599"/>
        <end position="612"/>
    </location>
</feature>
<evidence type="ECO:0000256" key="4">
    <source>
        <dbReference type="SAM" id="Phobius"/>
    </source>
</evidence>
<organism evidence="7 8">
    <name type="scientific">Dactylosporangium matsuzakiense</name>
    <dbReference type="NCBI Taxonomy" id="53360"/>
    <lineage>
        <taxon>Bacteria</taxon>
        <taxon>Bacillati</taxon>
        <taxon>Actinomycetota</taxon>
        <taxon>Actinomycetes</taxon>
        <taxon>Micromonosporales</taxon>
        <taxon>Micromonosporaceae</taxon>
        <taxon>Dactylosporangium</taxon>
    </lineage>
</organism>
<feature type="region of interest" description="Disordered" evidence="3">
    <location>
        <begin position="56"/>
        <end position="127"/>
    </location>
</feature>
<evidence type="ECO:0000256" key="5">
    <source>
        <dbReference type="SAM" id="SignalP"/>
    </source>
</evidence>
<keyword evidence="1" id="KW-0378">Hydrolase</keyword>
<keyword evidence="4" id="KW-1133">Transmembrane helix</keyword>
<dbReference type="InterPro" id="IPR036116">
    <property type="entry name" value="FN3_sf"/>
</dbReference>
<feature type="chain" id="PRO_5040977387" description="Fibronectin type-III domain-containing protein" evidence="5">
    <location>
        <begin position="33"/>
        <end position="747"/>
    </location>
</feature>
<keyword evidence="4" id="KW-0472">Membrane</keyword>
<feature type="domain" description="Fibronectin type-III" evidence="6">
    <location>
        <begin position="515"/>
        <end position="605"/>
    </location>
</feature>
<feature type="transmembrane region" description="Helical" evidence="4">
    <location>
        <begin position="721"/>
        <end position="741"/>
    </location>
</feature>
<gene>
    <name evidence="7" type="ORF">GCM10017581_077710</name>
</gene>
<feature type="signal peptide" evidence="5">
    <location>
        <begin position="1"/>
        <end position="32"/>
    </location>
</feature>
<feature type="compositionally biased region" description="Basic and acidic residues" evidence="3">
    <location>
        <begin position="105"/>
        <end position="115"/>
    </location>
</feature>
<dbReference type="RefSeq" id="WP_261961945.1">
    <property type="nucleotide sequence ID" value="NZ_BAAAXA010000001.1"/>
</dbReference>
<sequence length="747" mass="74471">MFRQKGARPTRWVAVALLATCGVLAVPQTSFAAAAGPAHAAAKSKTHAHDTAAKPQKAAKAHRADKPQTAAKAHRADKPQTAAQIHRVDKPHPVTKAGKDGGQQKPDKDVKKHLDVQPVTGDSKGRADVADKAATGLSAGKAAAKPDARAFACAESAGVTVSAVWGDATVDDHQTTTLVATVSKGITCSTVSGMDFTITLPGGGPLWRAQGSEVSTCSTTSIVTSPGSTALVVNGISMPDVQEDCTITFPVVAEASGSYSLTSAQYSNLTGLTTGQTTQTLTVTTAPARVGANILPYQIVVMDSSSLTVGLDRTDMNATAVSSGLGFRLNLPSGLTVGTGGSTGNTCGGTVTAAAGATFFTLAGGSLTGAAANCSFTVPITSSVAGTYELDDTVIADPVGVAARMSGGCAESRRRHRTEGECGPSLRVRLKPQTIDFTAPADWSVSKGSVGLVASATSGLPVAFSSSTPSVCTVSGSTATLVTPGSCTVLADQAGDTTWAMATQVPQTFTVGPPIPAPSSVTATGGVSSISVSWVAPGDVTGVTGYTAFANPGPAKCMTTSAAATSCVMGGTAGVTYTVTVVTNNPLGDSSAAGPSNQATPTAPTIPATPPDTDLTLTTDQGIIKTAEPGQDIVVIGTGFMPYSTATIVVYSQPIELGTAVTDGQGNFSKPVRVPPDLVVGAHSLVAAGIGPNGLPHSLKMAITVAAAGGGGGLAVTGAPIAAMLQLGLATVFGGGGLLFASRRRRA</sequence>
<keyword evidence="8" id="KW-1185">Reference proteome</keyword>
<dbReference type="Gene3D" id="2.60.40.10">
    <property type="entry name" value="Immunoglobulins"/>
    <property type="match status" value="1"/>
</dbReference>
<evidence type="ECO:0000259" key="6">
    <source>
        <dbReference type="PROSITE" id="PS50853"/>
    </source>
</evidence>
<reference evidence="7" key="1">
    <citation type="journal article" date="2014" name="Int. J. Syst. Evol. Microbiol.">
        <title>Complete genome sequence of Corynebacterium casei LMG S-19264T (=DSM 44701T), isolated from a smear-ripened cheese.</title>
        <authorList>
            <consortium name="US DOE Joint Genome Institute (JGI-PGF)"/>
            <person name="Walter F."/>
            <person name="Albersmeier A."/>
            <person name="Kalinowski J."/>
            <person name="Ruckert C."/>
        </authorList>
    </citation>
    <scope>NUCLEOTIDE SEQUENCE</scope>
    <source>
        <strain evidence="7">VKM Ac-1321</strain>
    </source>
</reference>
<feature type="region of interest" description="Disordered" evidence="3">
    <location>
        <begin position="588"/>
        <end position="612"/>
    </location>
</feature>
<keyword evidence="2" id="KW-0624">Polysaccharide degradation</keyword>
<evidence type="ECO:0000256" key="1">
    <source>
        <dbReference type="ARBA" id="ARBA00023295"/>
    </source>
</evidence>
<comment type="caution">
    <text evidence="7">The sequence shown here is derived from an EMBL/GenBank/DDBJ whole genome shotgun (WGS) entry which is preliminary data.</text>
</comment>
<proteinExistence type="predicted"/>
<dbReference type="GO" id="GO:0016798">
    <property type="term" value="F:hydrolase activity, acting on glycosyl bonds"/>
    <property type="evidence" value="ECO:0007669"/>
    <property type="project" value="UniProtKB-KW"/>
</dbReference>
<dbReference type="AlphaFoldDB" id="A0A9W6KR29"/>
<dbReference type="Proteomes" id="UP001143480">
    <property type="component" value="Unassembled WGS sequence"/>
</dbReference>
<dbReference type="PROSITE" id="PS50853">
    <property type="entry name" value="FN3"/>
    <property type="match status" value="1"/>
</dbReference>
<dbReference type="Pfam" id="PF25564">
    <property type="entry name" value="DUF7933"/>
    <property type="match status" value="2"/>
</dbReference>
<dbReference type="GO" id="GO:0000272">
    <property type="term" value="P:polysaccharide catabolic process"/>
    <property type="evidence" value="ECO:0007669"/>
    <property type="project" value="UniProtKB-KW"/>
</dbReference>
<dbReference type="InterPro" id="IPR057693">
    <property type="entry name" value="DUF7933"/>
</dbReference>
<name>A0A9W6KR29_9ACTN</name>
<keyword evidence="1" id="KW-0326">Glycosidase</keyword>
<evidence type="ECO:0000256" key="2">
    <source>
        <dbReference type="ARBA" id="ARBA00023326"/>
    </source>
</evidence>
<feature type="compositionally biased region" description="Polar residues" evidence="3">
    <location>
        <begin position="588"/>
        <end position="598"/>
    </location>
</feature>
<dbReference type="EMBL" id="BSFP01000066">
    <property type="protein sequence ID" value="GLL06023.1"/>
    <property type="molecule type" value="Genomic_DNA"/>
</dbReference>
<dbReference type="SUPFAM" id="SSF49265">
    <property type="entry name" value="Fibronectin type III"/>
    <property type="match status" value="1"/>
</dbReference>
<evidence type="ECO:0000313" key="8">
    <source>
        <dbReference type="Proteomes" id="UP001143480"/>
    </source>
</evidence>
<evidence type="ECO:0000313" key="7">
    <source>
        <dbReference type="EMBL" id="GLL06023.1"/>
    </source>
</evidence>
<protein>
    <recommendedName>
        <fullName evidence="6">Fibronectin type-III domain-containing protein</fullName>
    </recommendedName>
</protein>
<dbReference type="InterPro" id="IPR013783">
    <property type="entry name" value="Ig-like_fold"/>
</dbReference>
<keyword evidence="5" id="KW-0732">Signal</keyword>